<reference evidence="2 3" key="1">
    <citation type="journal article" date="2014" name="PLoS ONE">
        <title>The first complete genome sequence of the class fimbriimonadia in the phylum armatimonadetes.</title>
        <authorList>
            <person name="Hu Z.Y."/>
            <person name="Wang Y.Z."/>
            <person name="Im W.T."/>
            <person name="Wang S.Y."/>
            <person name="Zhao G.P."/>
            <person name="Zheng H.J."/>
            <person name="Quan Z.X."/>
        </authorList>
    </citation>
    <scope>NUCLEOTIDE SEQUENCE [LARGE SCALE GENOMIC DNA]</scope>
    <source>
        <strain evidence="2">Gsoil 348</strain>
    </source>
</reference>
<dbReference type="HOGENOM" id="CLU_041547_1_0_0"/>
<dbReference type="InterPro" id="IPR052515">
    <property type="entry name" value="Gfo/Idh/MocA_Oxidoreductase"/>
</dbReference>
<dbReference type="STRING" id="661478.OP10G_1275"/>
<evidence type="ECO:0000313" key="2">
    <source>
        <dbReference type="EMBL" id="AIE84643.1"/>
    </source>
</evidence>
<proteinExistence type="predicted"/>
<protein>
    <submittedName>
        <fullName evidence="2">Oxidoreductase domain protein</fullName>
    </submittedName>
</protein>
<dbReference type="KEGG" id="fgi:OP10G_1275"/>
<dbReference type="RefSeq" id="WP_025226735.1">
    <property type="nucleotide sequence ID" value="NZ_CP007139.1"/>
</dbReference>
<dbReference type="EMBL" id="CP007139">
    <property type="protein sequence ID" value="AIE84643.1"/>
    <property type="molecule type" value="Genomic_DNA"/>
</dbReference>
<feature type="domain" description="Gfo/Idh/MocA-like oxidoreductase N-terminal" evidence="1">
    <location>
        <begin position="8"/>
        <end position="136"/>
    </location>
</feature>
<dbReference type="OrthoDB" id="9781966at2"/>
<dbReference type="SUPFAM" id="SSF55347">
    <property type="entry name" value="Glyceraldehyde-3-phosphate dehydrogenase-like, C-terminal domain"/>
    <property type="match status" value="1"/>
</dbReference>
<dbReference type="AlphaFoldDB" id="A0A068NM57"/>
<keyword evidence="3" id="KW-1185">Reference proteome</keyword>
<dbReference type="InterPro" id="IPR036291">
    <property type="entry name" value="NAD(P)-bd_dom_sf"/>
</dbReference>
<dbReference type="PANTHER" id="PTHR43249">
    <property type="entry name" value="UDP-N-ACETYL-2-AMINO-2-DEOXY-D-GLUCURONATE OXIDASE"/>
    <property type="match status" value="1"/>
</dbReference>
<dbReference type="SUPFAM" id="SSF51735">
    <property type="entry name" value="NAD(P)-binding Rossmann-fold domains"/>
    <property type="match status" value="1"/>
</dbReference>
<accession>A0A068NM57</accession>
<dbReference type="eggNOG" id="COG0673">
    <property type="taxonomic scope" value="Bacteria"/>
</dbReference>
<dbReference type="Proteomes" id="UP000027982">
    <property type="component" value="Chromosome"/>
</dbReference>
<dbReference type="PANTHER" id="PTHR43249:SF1">
    <property type="entry name" value="D-GLUCOSIDE 3-DEHYDROGENASE"/>
    <property type="match status" value="1"/>
</dbReference>
<evidence type="ECO:0000259" key="1">
    <source>
        <dbReference type="Pfam" id="PF01408"/>
    </source>
</evidence>
<dbReference type="GO" id="GO:0000166">
    <property type="term" value="F:nucleotide binding"/>
    <property type="evidence" value="ECO:0007669"/>
    <property type="project" value="InterPro"/>
</dbReference>
<dbReference type="Pfam" id="PF01408">
    <property type="entry name" value="GFO_IDH_MocA"/>
    <property type="match status" value="1"/>
</dbReference>
<evidence type="ECO:0000313" key="3">
    <source>
        <dbReference type="Proteomes" id="UP000027982"/>
    </source>
</evidence>
<name>A0A068NM57_FIMGI</name>
<organism evidence="2 3">
    <name type="scientific">Fimbriimonas ginsengisoli Gsoil 348</name>
    <dbReference type="NCBI Taxonomy" id="661478"/>
    <lineage>
        <taxon>Bacteria</taxon>
        <taxon>Bacillati</taxon>
        <taxon>Armatimonadota</taxon>
        <taxon>Fimbriimonadia</taxon>
        <taxon>Fimbriimonadales</taxon>
        <taxon>Fimbriimonadaceae</taxon>
        <taxon>Fimbriimonas</taxon>
    </lineage>
</organism>
<dbReference type="Gene3D" id="3.40.50.720">
    <property type="entry name" value="NAD(P)-binding Rossmann-like Domain"/>
    <property type="match status" value="1"/>
</dbReference>
<gene>
    <name evidence="2" type="ORF">OP10G_1275</name>
</gene>
<dbReference type="Gene3D" id="3.30.360.10">
    <property type="entry name" value="Dihydrodipicolinate Reductase, domain 2"/>
    <property type="match status" value="1"/>
</dbReference>
<dbReference type="InterPro" id="IPR000683">
    <property type="entry name" value="Gfo/Idh/MocA-like_OxRdtase_N"/>
</dbReference>
<sequence>MSRRDRTLRVAVAGVGGFAGQHHLSLAELESEGECRVVATCDPSAARLGQAGEQYRFEQRGVSTYPNLGSLLQATAGEIDVVTLPTPIPLHAAQHEAVVEAGAACYLEKPPSLWWPEYLEMLERDGRASRQTQVGFNFTGDPMRQELKSRILSGEFGVLRGVSLLAEWPRDREYYTRNDWAGRLRVGDRWVLDSCIGNALAHYVQNLLFWCGKEGAVGEVEEVWARLFRAHPIESYDTAFVSARTDGGAWLRIGATHTGKDRYFERETLVLDQATIRFDTWRSGEIEHRNGTRERFESSRGDHAEMLRENLREYFAYVRGDRPRPTTRLEDCRGFVSLCDLALVSCGGIEEIARERIETDDLGRVQVEGLERELTAFVEHETWPTGELPLESARMDDLDCFEATMSQRLGL</sequence>